<dbReference type="EMBL" id="JACHJH010000004">
    <property type="protein sequence ID" value="MBB4894168.1"/>
    <property type="molecule type" value="Genomic_DNA"/>
</dbReference>
<dbReference type="Proteomes" id="UP000556084">
    <property type="component" value="Unassembled WGS sequence"/>
</dbReference>
<feature type="domain" description="SGNH hydrolase-type esterase" evidence="4">
    <location>
        <begin position="51"/>
        <end position="293"/>
    </location>
</feature>
<feature type="disulfide bond" evidence="2">
    <location>
        <begin position="213"/>
        <end position="262"/>
    </location>
</feature>
<organism evidence="5 6">
    <name type="scientific">Streptomyces olivoverticillatus</name>
    <dbReference type="NCBI Taxonomy" id="66427"/>
    <lineage>
        <taxon>Bacteria</taxon>
        <taxon>Bacillati</taxon>
        <taxon>Actinomycetota</taxon>
        <taxon>Actinomycetes</taxon>
        <taxon>Kitasatosporales</taxon>
        <taxon>Streptomycetaceae</taxon>
        <taxon>Streptomyces</taxon>
    </lineage>
</organism>
<dbReference type="PANTHER" id="PTHR37981">
    <property type="entry name" value="LIPASE 2"/>
    <property type="match status" value="1"/>
</dbReference>
<keyword evidence="6" id="KW-1185">Reference proteome</keyword>
<feature type="disulfide bond" evidence="2">
    <location>
        <begin position="70"/>
        <end position="95"/>
    </location>
</feature>
<comment type="caution">
    <text evidence="5">The sequence shown here is derived from an EMBL/GenBank/DDBJ whole genome shotgun (WGS) entry which is preliminary data.</text>
</comment>
<dbReference type="PANTHER" id="PTHR37981:SF1">
    <property type="entry name" value="SGNH HYDROLASE-TYPE ESTERASE DOMAIN-CONTAINING PROTEIN"/>
    <property type="match status" value="1"/>
</dbReference>
<dbReference type="SUPFAM" id="SSF52266">
    <property type="entry name" value="SGNH hydrolase"/>
    <property type="match status" value="1"/>
</dbReference>
<feature type="disulfide bond" evidence="2">
    <location>
        <begin position="144"/>
        <end position="157"/>
    </location>
</feature>
<feature type="active site" description="Nucleophile" evidence="1">
    <location>
        <position position="55"/>
    </location>
</feature>
<dbReference type="GO" id="GO:0004806">
    <property type="term" value="F:triacylglycerol lipase activity"/>
    <property type="evidence" value="ECO:0007669"/>
    <property type="project" value="TreeGrafter"/>
</dbReference>
<evidence type="ECO:0000313" key="5">
    <source>
        <dbReference type="EMBL" id="MBB4894168.1"/>
    </source>
</evidence>
<evidence type="ECO:0000259" key="4">
    <source>
        <dbReference type="Pfam" id="PF13472"/>
    </source>
</evidence>
<dbReference type="InterPro" id="IPR037460">
    <property type="entry name" value="SEST-like"/>
</dbReference>
<evidence type="ECO:0000256" key="3">
    <source>
        <dbReference type="SAM" id="SignalP"/>
    </source>
</evidence>
<dbReference type="GO" id="GO:0019433">
    <property type="term" value="P:triglyceride catabolic process"/>
    <property type="evidence" value="ECO:0007669"/>
    <property type="project" value="TreeGrafter"/>
</dbReference>
<dbReference type="CDD" id="cd01823">
    <property type="entry name" value="SEST_like"/>
    <property type="match status" value="1"/>
</dbReference>
<feature type="chain" id="PRO_5030741273" evidence="3">
    <location>
        <begin position="36"/>
        <end position="311"/>
    </location>
</feature>
<protein>
    <submittedName>
        <fullName evidence="5">Lysophospholipase L1-like esterase</fullName>
    </submittedName>
</protein>
<dbReference type="Gene3D" id="3.40.50.1110">
    <property type="entry name" value="SGNH hydrolase"/>
    <property type="match status" value="1"/>
</dbReference>
<dbReference type="RefSeq" id="WP_184349993.1">
    <property type="nucleotide sequence ID" value="NZ_JACHJH010000004.1"/>
</dbReference>
<evidence type="ECO:0000313" key="6">
    <source>
        <dbReference type="Proteomes" id="UP000556084"/>
    </source>
</evidence>
<dbReference type="AlphaFoldDB" id="A0A7W7PM63"/>
<evidence type="ECO:0000256" key="1">
    <source>
        <dbReference type="PIRSR" id="PIRSR637460-1"/>
    </source>
</evidence>
<proteinExistence type="predicted"/>
<feature type="active site" evidence="1">
    <location>
        <position position="285"/>
    </location>
</feature>
<gene>
    <name evidence="5" type="ORF">FHS39_003202</name>
</gene>
<dbReference type="InterPro" id="IPR013830">
    <property type="entry name" value="SGNH_hydro"/>
</dbReference>
<feature type="signal peptide" evidence="3">
    <location>
        <begin position="1"/>
        <end position="35"/>
    </location>
</feature>
<evidence type="ECO:0000256" key="2">
    <source>
        <dbReference type="PIRSR" id="PIRSR637460-2"/>
    </source>
</evidence>
<keyword evidence="3" id="KW-0732">Signal</keyword>
<name>A0A7W7PM63_9ACTN</name>
<dbReference type="InterPro" id="IPR006311">
    <property type="entry name" value="TAT_signal"/>
</dbReference>
<dbReference type="PROSITE" id="PS51318">
    <property type="entry name" value="TAT"/>
    <property type="match status" value="1"/>
</dbReference>
<reference evidence="5 6" key="1">
    <citation type="submission" date="2020-08" db="EMBL/GenBank/DDBJ databases">
        <title>Genomic Encyclopedia of Type Strains, Phase III (KMG-III): the genomes of soil and plant-associated and newly described type strains.</title>
        <authorList>
            <person name="Whitman W."/>
        </authorList>
    </citation>
    <scope>NUCLEOTIDE SEQUENCE [LARGE SCALE GENOMIC DNA]</scope>
    <source>
        <strain evidence="5 6">CECT 3266</strain>
    </source>
</reference>
<dbReference type="InterPro" id="IPR036514">
    <property type="entry name" value="SGNH_hydro_sf"/>
</dbReference>
<sequence length="311" mass="33053">MTYTRPNTPRLALNALGATAAALALTAGTASPAGAAGAPDRPRPRAERYVALGDSFTAGPLIPRQVNFLCSRSDTNYPSLTARSLDVAAFRDVSCINAKTDHMWRYQAVTGNPAQLNALGTDTTLVSLGIGGNDINFTEILLKCTFPFSPIPEGSPCQQRFTNADGTDELAKRTDETAPKVGAVLHEIHARAPHARVVVVGYPALLSEDGQGCRESLKIADGDIPYLRGTVRRLNAMLRREAVAAGAMYVNTYATTVGHDACQAPEDRWIEGMNPVEPGRAASFHPNADGERAMAEAVTDALLDGPAAKQR</sequence>
<dbReference type="Pfam" id="PF13472">
    <property type="entry name" value="Lipase_GDSL_2"/>
    <property type="match status" value="1"/>
</dbReference>
<keyword evidence="2" id="KW-1015">Disulfide bond</keyword>
<accession>A0A7W7PM63</accession>